<accession>X1KHB2</accession>
<proteinExistence type="predicted"/>
<dbReference type="SUPFAM" id="SSF51556">
    <property type="entry name" value="Metallo-dependent hydrolases"/>
    <property type="match status" value="1"/>
</dbReference>
<name>X1KHB2_9ZZZZ</name>
<dbReference type="Gene3D" id="3.20.20.140">
    <property type="entry name" value="Metal-dependent hydrolases"/>
    <property type="match status" value="1"/>
</dbReference>
<dbReference type="CDD" id="cd01292">
    <property type="entry name" value="metallo-dependent_hydrolases"/>
    <property type="match status" value="1"/>
</dbReference>
<protein>
    <recommendedName>
        <fullName evidence="1">Amidohydrolase-related domain-containing protein</fullName>
    </recommendedName>
</protein>
<reference evidence="2" key="1">
    <citation type="journal article" date="2014" name="Front. Microbiol.">
        <title>High frequency of phylogenetically diverse reductive dehalogenase-homologous genes in deep subseafloor sedimentary metagenomes.</title>
        <authorList>
            <person name="Kawai M."/>
            <person name="Futagami T."/>
            <person name="Toyoda A."/>
            <person name="Takaki Y."/>
            <person name="Nishi S."/>
            <person name="Hori S."/>
            <person name="Arai W."/>
            <person name="Tsubouchi T."/>
            <person name="Morono Y."/>
            <person name="Uchiyama I."/>
            <person name="Ito T."/>
            <person name="Fujiyama A."/>
            <person name="Inagaki F."/>
            <person name="Takami H."/>
        </authorList>
    </citation>
    <scope>NUCLEOTIDE SEQUENCE</scope>
    <source>
        <strain evidence="2">Expedition CK06-06</strain>
    </source>
</reference>
<sequence>MIIDGHAHSCGDFYNVDKLISILDELNIDKVVLCPGPKIFAKNLSLPNISNIIKRKDLMFFMNRIIRFVTSLSHTSNNIITRNELVYLFHQKHPDRVIQFYWIDLNMVSAIEILEKKYNEWKFRGIKLHQCIEIFRNDSPSLQNLVNFAREKSLPIFIHLSSKIEVKRFIKLALKNPNTTFIVAHLIGLEIFERLSQEIKNVYFEISPTPLISEHRIYNAIRRFGEDHIIFGS</sequence>
<dbReference type="EMBL" id="BARV01008630">
    <property type="protein sequence ID" value="GAI06073.1"/>
    <property type="molecule type" value="Genomic_DNA"/>
</dbReference>
<dbReference type="Pfam" id="PF04909">
    <property type="entry name" value="Amidohydro_2"/>
    <property type="match status" value="1"/>
</dbReference>
<evidence type="ECO:0000313" key="2">
    <source>
        <dbReference type="EMBL" id="GAI06073.1"/>
    </source>
</evidence>
<organism evidence="2">
    <name type="scientific">marine sediment metagenome</name>
    <dbReference type="NCBI Taxonomy" id="412755"/>
    <lineage>
        <taxon>unclassified sequences</taxon>
        <taxon>metagenomes</taxon>
        <taxon>ecological metagenomes</taxon>
    </lineage>
</organism>
<dbReference type="GO" id="GO:0016787">
    <property type="term" value="F:hydrolase activity"/>
    <property type="evidence" value="ECO:0007669"/>
    <property type="project" value="InterPro"/>
</dbReference>
<dbReference type="InterPro" id="IPR006680">
    <property type="entry name" value="Amidohydro-rel"/>
</dbReference>
<gene>
    <name evidence="2" type="ORF">S06H3_17287</name>
</gene>
<feature type="domain" description="Amidohydrolase-related" evidence="1">
    <location>
        <begin position="81"/>
        <end position="233"/>
    </location>
</feature>
<feature type="non-terminal residue" evidence="2">
    <location>
        <position position="233"/>
    </location>
</feature>
<comment type="caution">
    <text evidence="2">The sequence shown here is derived from an EMBL/GenBank/DDBJ whole genome shotgun (WGS) entry which is preliminary data.</text>
</comment>
<evidence type="ECO:0000259" key="1">
    <source>
        <dbReference type="Pfam" id="PF04909"/>
    </source>
</evidence>
<dbReference type="InterPro" id="IPR032466">
    <property type="entry name" value="Metal_Hydrolase"/>
</dbReference>
<dbReference type="AlphaFoldDB" id="X1KHB2"/>